<reference evidence="14 15" key="1">
    <citation type="submission" date="2017-03" db="EMBL/GenBank/DDBJ databases">
        <title>Genomes of endolithic fungi from Antarctica.</title>
        <authorList>
            <person name="Coleine C."/>
            <person name="Masonjones S."/>
            <person name="Stajich J.E."/>
        </authorList>
    </citation>
    <scope>NUCLEOTIDE SEQUENCE [LARGE SCALE GENOMIC DNA]</scope>
    <source>
        <strain evidence="14 15">CCFEE 6314</strain>
    </source>
</reference>
<dbReference type="Gene3D" id="3.40.50.10810">
    <property type="entry name" value="Tandem AAA-ATPase domain"/>
    <property type="match status" value="1"/>
</dbReference>
<evidence type="ECO:0000259" key="12">
    <source>
        <dbReference type="PROSITE" id="PS51192"/>
    </source>
</evidence>
<dbReference type="SUPFAM" id="SSF52540">
    <property type="entry name" value="P-loop containing nucleoside triphosphate hydrolases"/>
    <property type="match status" value="2"/>
</dbReference>
<dbReference type="SUPFAM" id="SSF57850">
    <property type="entry name" value="RING/U-box"/>
    <property type="match status" value="1"/>
</dbReference>
<feature type="domain" description="RING-type" evidence="11">
    <location>
        <begin position="831"/>
        <end position="876"/>
    </location>
</feature>
<feature type="region of interest" description="Disordered" evidence="10">
    <location>
        <begin position="778"/>
        <end position="800"/>
    </location>
</feature>
<dbReference type="OrthoDB" id="1699231at2759"/>
<dbReference type="GO" id="GO:0008270">
    <property type="term" value="F:zinc ion binding"/>
    <property type="evidence" value="ECO:0007669"/>
    <property type="project" value="UniProtKB-KW"/>
</dbReference>
<sequence length="1159" mass="130382">MAVQEGSMIDRSNVKMTSSPSIKIEPEEEKMHVDPVPCSDSKSSFENLAPVSSISAIQQTAAVQHSKTRDPLETKGLAITATQPSPSSVESSIGPDENPLFCPSTTPHANDELITEFHSLPHDSSDIQSTTRTPAEREDLGALEALQLFNEGKIRLAEEEQQIMQSSDADFLDPSSDHDAEQTNRYEKIKKEYFRKREEGTLTDMDNITFLTAQHVENKRLRELKNSLEEVPEIDAAPQPGLESGGAECYRPAIPSPPMPPLHLGGRSKPASRNRVSAQETRDAIAIGAASQSTKRKASTIKGVTKVQKGQPRIGARRGQKPNLSNLNSLGRSDIIQQAQANASAPEMPRSSARDKRKALQELVASIPSADQHQAKSDSRALMDATKKFHGKGSVRSDGQGGWQLKNMTSSLHNHQLLGAAFLRDRETGKQMPFGGMVCDEMGFGKTVQMIANILDGQPEPGSPNKTTIIILPASLMKQWMLELQRHVKPGALGRILCYHSGARMVSNNTLADLRAYDIILTTYSEIQKSYPSADPPKELWAEFYRKNVGPLHRIKYHRIVLDEAHHIKNRHSKTSIAVRALAGEYRWIISGTPILNYVEELFAYFSFLRVPHTGSFETYCHNYCKRSGVKELDMSRLHNILRAIMLRRTHTDTIFNAPIVQLPEITYRTHLVEFNQVERAIYTIVKQRFIHDINLMYRAGELNARPGNVLALLARLRMLCSHVLLCQDVLKRLLSAGNIESLWRMTKNESDDAKRKEAGDLVKSLRVMIASGHNIVPTRNSTQSTPATANPEIDERDDGRQFGKDFEFRRFLQDLSDSEHWTELHLRTICSACRSYPDTPVCTSCFHIYCKECIALMRLESEQPGQDKMSCKECNTIFDETWPTEGLAELGFQNKENRMKVGLLKERRKEPITASRGPFDSRRLSGRMFDDEDLESKPKSQHWIKLMNKGSVLPSAKLLATKAAILNWREKYPQEKIIIFTQWLGLCHILSQMCKEEGWGSVMLNGTMSMEGRDRSITELRDNPDTIIMICSLKAGGVGLNLTMASKVIILDLWFNSSIEAQAYCRVFRIGQDKEVEVLRFVVRDSVDDDLVKMQERKDAEIDSAIGSECLEKRATINQLLSLFGEVSEDGNDQFILVEDNYPDDDLPMEDRVPPRPF</sequence>
<dbReference type="GO" id="GO:0016787">
    <property type="term" value="F:hydrolase activity"/>
    <property type="evidence" value="ECO:0007669"/>
    <property type="project" value="UniProtKB-KW"/>
</dbReference>
<dbReference type="Pfam" id="PF00271">
    <property type="entry name" value="Helicase_C"/>
    <property type="match status" value="1"/>
</dbReference>
<evidence type="ECO:0000256" key="10">
    <source>
        <dbReference type="SAM" id="MobiDB-lite"/>
    </source>
</evidence>
<dbReference type="VEuPathDB" id="FungiDB:PV10_03810"/>
<dbReference type="GO" id="GO:0006281">
    <property type="term" value="P:DNA repair"/>
    <property type="evidence" value="ECO:0007669"/>
    <property type="project" value="TreeGrafter"/>
</dbReference>
<dbReference type="PANTHER" id="PTHR45626:SF17">
    <property type="entry name" value="HELICASE-LIKE TRANSCRIPTION FACTOR"/>
    <property type="match status" value="1"/>
</dbReference>
<keyword evidence="5" id="KW-0378">Hydrolase</keyword>
<dbReference type="InterPro" id="IPR050628">
    <property type="entry name" value="SNF2_RAD54_helicase_TF"/>
</dbReference>
<dbReference type="Proteomes" id="UP000288859">
    <property type="component" value="Unassembled WGS sequence"/>
</dbReference>
<dbReference type="InterPro" id="IPR001841">
    <property type="entry name" value="Znf_RING"/>
</dbReference>
<dbReference type="PROSITE" id="PS50089">
    <property type="entry name" value="ZF_RING_2"/>
    <property type="match status" value="1"/>
</dbReference>
<evidence type="ECO:0000256" key="7">
    <source>
        <dbReference type="ARBA" id="ARBA00022833"/>
    </source>
</evidence>
<dbReference type="InterPro" id="IPR014001">
    <property type="entry name" value="Helicase_ATP-bd"/>
</dbReference>
<dbReference type="AlphaFoldDB" id="A0A438MU21"/>
<dbReference type="GO" id="GO:0005524">
    <property type="term" value="F:ATP binding"/>
    <property type="evidence" value="ECO:0007669"/>
    <property type="project" value="UniProtKB-KW"/>
</dbReference>
<evidence type="ECO:0000259" key="11">
    <source>
        <dbReference type="PROSITE" id="PS50089"/>
    </source>
</evidence>
<dbReference type="PROSITE" id="PS00518">
    <property type="entry name" value="ZF_RING_1"/>
    <property type="match status" value="1"/>
</dbReference>
<protein>
    <recommendedName>
        <fullName evidence="16">DNA repair protein RAD5</fullName>
    </recommendedName>
</protein>
<evidence type="ECO:0000256" key="1">
    <source>
        <dbReference type="ARBA" id="ARBA00007025"/>
    </source>
</evidence>
<dbReference type="SMART" id="SM00487">
    <property type="entry name" value="DEXDc"/>
    <property type="match status" value="1"/>
</dbReference>
<feature type="compositionally biased region" description="Polar residues" evidence="10">
    <location>
        <begin position="80"/>
        <end position="91"/>
    </location>
</feature>
<feature type="region of interest" description="Disordered" evidence="10">
    <location>
        <begin position="1"/>
        <end position="45"/>
    </location>
</feature>
<dbReference type="InterPro" id="IPR013083">
    <property type="entry name" value="Znf_RING/FYVE/PHD"/>
</dbReference>
<evidence type="ECO:0000256" key="5">
    <source>
        <dbReference type="ARBA" id="ARBA00022801"/>
    </source>
</evidence>
<dbReference type="CDD" id="cd18793">
    <property type="entry name" value="SF2_C_SNF"/>
    <property type="match status" value="1"/>
</dbReference>
<keyword evidence="7" id="KW-0862">Zinc</keyword>
<dbReference type="EMBL" id="NAJM01000051">
    <property type="protein sequence ID" value="RVX67159.1"/>
    <property type="molecule type" value="Genomic_DNA"/>
</dbReference>
<organism evidence="14 15">
    <name type="scientific">Exophiala mesophila</name>
    <name type="common">Black yeast-like fungus</name>
    <dbReference type="NCBI Taxonomy" id="212818"/>
    <lineage>
        <taxon>Eukaryota</taxon>
        <taxon>Fungi</taxon>
        <taxon>Dikarya</taxon>
        <taxon>Ascomycota</taxon>
        <taxon>Pezizomycotina</taxon>
        <taxon>Eurotiomycetes</taxon>
        <taxon>Chaetothyriomycetidae</taxon>
        <taxon>Chaetothyriales</taxon>
        <taxon>Herpotrichiellaceae</taxon>
        <taxon>Exophiala</taxon>
    </lineage>
</organism>
<accession>A0A438MU21</accession>
<dbReference type="PANTHER" id="PTHR45626">
    <property type="entry name" value="TRANSCRIPTION TERMINATION FACTOR 2-RELATED"/>
    <property type="match status" value="1"/>
</dbReference>
<dbReference type="InterPro" id="IPR049730">
    <property type="entry name" value="SNF2/RAD54-like_C"/>
</dbReference>
<evidence type="ECO:0000259" key="13">
    <source>
        <dbReference type="PROSITE" id="PS51194"/>
    </source>
</evidence>
<feature type="region of interest" description="Disordered" evidence="10">
    <location>
        <begin position="339"/>
        <end position="358"/>
    </location>
</feature>
<comment type="caution">
    <text evidence="14">The sequence shown here is derived from an EMBL/GenBank/DDBJ whole genome shotgun (WGS) entry which is preliminary data.</text>
</comment>
<feature type="region of interest" description="Disordered" evidence="10">
    <location>
        <begin position="62"/>
        <end position="108"/>
    </location>
</feature>
<gene>
    <name evidence="14" type="ORF">B0A52_08593</name>
</gene>
<dbReference type="InterPro" id="IPR027417">
    <property type="entry name" value="P-loop_NTPase"/>
</dbReference>
<dbReference type="Pfam" id="PF00176">
    <property type="entry name" value="SNF2-rel_dom"/>
    <property type="match status" value="1"/>
</dbReference>
<feature type="domain" description="Helicase C-terminal" evidence="13">
    <location>
        <begin position="961"/>
        <end position="1119"/>
    </location>
</feature>
<keyword evidence="3" id="KW-0547">Nucleotide-binding</keyword>
<evidence type="ECO:0000256" key="4">
    <source>
        <dbReference type="ARBA" id="ARBA00022771"/>
    </source>
</evidence>
<evidence type="ECO:0008006" key="16">
    <source>
        <dbReference type="Google" id="ProtNLM"/>
    </source>
</evidence>
<keyword evidence="4 9" id="KW-0863">Zinc-finger</keyword>
<evidence type="ECO:0000256" key="2">
    <source>
        <dbReference type="ARBA" id="ARBA00022723"/>
    </source>
</evidence>
<evidence type="ECO:0000256" key="8">
    <source>
        <dbReference type="ARBA" id="ARBA00022840"/>
    </source>
</evidence>
<dbReference type="InterPro" id="IPR017907">
    <property type="entry name" value="Znf_RING_CS"/>
</dbReference>
<name>A0A438MU21_EXOME</name>
<evidence type="ECO:0000256" key="3">
    <source>
        <dbReference type="ARBA" id="ARBA00022741"/>
    </source>
</evidence>
<dbReference type="CDD" id="cd18008">
    <property type="entry name" value="DEXDc_SHPRH-like"/>
    <property type="match status" value="1"/>
</dbReference>
<feature type="region of interest" description="Disordered" evidence="10">
    <location>
        <begin position="251"/>
        <end position="328"/>
    </location>
</feature>
<dbReference type="Gene3D" id="3.40.50.300">
    <property type="entry name" value="P-loop containing nucleotide triphosphate hydrolases"/>
    <property type="match status" value="1"/>
</dbReference>
<evidence type="ECO:0000256" key="6">
    <source>
        <dbReference type="ARBA" id="ARBA00022806"/>
    </source>
</evidence>
<dbReference type="GO" id="GO:0008094">
    <property type="term" value="F:ATP-dependent activity, acting on DNA"/>
    <property type="evidence" value="ECO:0007669"/>
    <property type="project" value="TreeGrafter"/>
</dbReference>
<dbReference type="PROSITE" id="PS51194">
    <property type="entry name" value="HELICASE_CTER"/>
    <property type="match status" value="1"/>
</dbReference>
<evidence type="ECO:0000313" key="14">
    <source>
        <dbReference type="EMBL" id="RVX67159.1"/>
    </source>
</evidence>
<dbReference type="SMART" id="SM00490">
    <property type="entry name" value="HELICc"/>
    <property type="match status" value="1"/>
</dbReference>
<dbReference type="Gene3D" id="3.30.40.10">
    <property type="entry name" value="Zinc/RING finger domain, C3HC4 (zinc finger)"/>
    <property type="match status" value="1"/>
</dbReference>
<dbReference type="GO" id="GO:0004386">
    <property type="term" value="F:helicase activity"/>
    <property type="evidence" value="ECO:0007669"/>
    <property type="project" value="UniProtKB-KW"/>
</dbReference>
<evidence type="ECO:0000313" key="15">
    <source>
        <dbReference type="Proteomes" id="UP000288859"/>
    </source>
</evidence>
<proteinExistence type="inferred from homology"/>
<dbReference type="PROSITE" id="PS51192">
    <property type="entry name" value="HELICASE_ATP_BIND_1"/>
    <property type="match status" value="1"/>
</dbReference>
<feature type="domain" description="Helicase ATP-binding" evidence="12">
    <location>
        <begin position="427"/>
        <end position="612"/>
    </location>
</feature>
<evidence type="ECO:0000256" key="9">
    <source>
        <dbReference type="PROSITE-ProRule" id="PRU00175"/>
    </source>
</evidence>
<feature type="compositionally biased region" description="Polar residues" evidence="10">
    <location>
        <begin position="778"/>
        <end position="789"/>
    </location>
</feature>
<keyword evidence="6" id="KW-0347">Helicase</keyword>
<keyword evidence="8" id="KW-0067">ATP-binding</keyword>
<keyword evidence="2" id="KW-0479">Metal-binding</keyword>
<dbReference type="InterPro" id="IPR038718">
    <property type="entry name" value="SNF2-like_sf"/>
</dbReference>
<comment type="similarity">
    <text evidence="1">Belongs to the SNF2/RAD54 helicase family.</text>
</comment>
<dbReference type="InterPro" id="IPR001650">
    <property type="entry name" value="Helicase_C-like"/>
</dbReference>
<dbReference type="GO" id="GO:0005634">
    <property type="term" value="C:nucleus"/>
    <property type="evidence" value="ECO:0007669"/>
    <property type="project" value="TreeGrafter"/>
</dbReference>
<dbReference type="InterPro" id="IPR000330">
    <property type="entry name" value="SNF2_N"/>
</dbReference>